<evidence type="ECO:0000313" key="4">
    <source>
        <dbReference type="Proteomes" id="UP000000657"/>
    </source>
</evidence>
<dbReference type="InterPro" id="IPR002539">
    <property type="entry name" value="MaoC-like_dom"/>
</dbReference>
<dbReference type="Proteomes" id="UP000000657">
    <property type="component" value="Chromosome"/>
</dbReference>
<evidence type="ECO:0000313" key="3">
    <source>
        <dbReference type="EMBL" id="CAJ62015.1"/>
    </source>
</evidence>
<dbReference type="OrthoDB" id="9800237at2"/>
<name>Q0RKE3_FRAAA</name>
<dbReference type="HOGENOM" id="CLU_094876_4_1_11"/>
<dbReference type="KEGG" id="fal:FRAAL3371"/>
<dbReference type="Gene3D" id="3.10.129.10">
    <property type="entry name" value="Hotdog Thioesterase"/>
    <property type="match status" value="1"/>
</dbReference>
<dbReference type="Pfam" id="PF01575">
    <property type="entry name" value="MaoC_dehydratas"/>
    <property type="match status" value="1"/>
</dbReference>
<protein>
    <submittedName>
        <fullName evidence="3">Fatty acid synthase subunit beta</fullName>
    </submittedName>
</protein>
<keyword evidence="4" id="KW-1185">Reference proteome</keyword>
<evidence type="ECO:0000256" key="1">
    <source>
        <dbReference type="ARBA" id="ARBA00005254"/>
    </source>
</evidence>
<organism evidence="3 4">
    <name type="scientific">Frankia alni (strain DSM 45986 / CECT 9034 / ACN14a)</name>
    <dbReference type="NCBI Taxonomy" id="326424"/>
    <lineage>
        <taxon>Bacteria</taxon>
        <taxon>Bacillati</taxon>
        <taxon>Actinomycetota</taxon>
        <taxon>Actinomycetes</taxon>
        <taxon>Frankiales</taxon>
        <taxon>Frankiaceae</taxon>
        <taxon>Frankia</taxon>
    </lineage>
</organism>
<proteinExistence type="inferred from homology"/>
<gene>
    <name evidence="3" type="ordered locus">FRAAL3371</name>
</gene>
<dbReference type="STRING" id="326424.FRAAL3371"/>
<dbReference type="PANTHER" id="PTHR43841">
    <property type="entry name" value="3-HYDROXYACYL-THIOESTER DEHYDRATASE HTDX-RELATED"/>
    <property type="match status" value="1"/>
</dbReference>
<feature type="domain" description="MaoC-like" evidence="2">
    <location>
        <begin position="13"/>
        <end position="111"/>
    </location>
</feature>
<dbReference type="AlphaFoldDB" id="Q0RKE3"/>
<comment type="similarity">
    <text evidence="1">Belongs to the enoyl-CoA hydratase/isomerase family.</text>
</comment>
<reference evidence="3 4" key="1">
    <citation type="journal article" date="2007" name="Genome Res.">
        <title>Genome characteristics of facultatively symbiotic Frankia sp. strains reflect host range and host plant biogeography.</title>
        <authorList>
            <person name="Normand P."/>
            <person name="Lapierre P."/>
            <person name="Tisa L.S."/>
            <person name="Gogarten J.P."/>
            <person name="Alloisio N."/>
            <person name="Bagnarol E."/>
            <person name="Bassi C.A."/>
            <person name="Berry A.M."/>
            <person name="Bickhart D.M."/>
            <person name="Choisne N."/>
            <person name="Couloux A."/>
            <person name="Cournoyer B."/>
            <person name="Cruveiller S."/>
            <person name="Daubin V."/>
            <person name="Demange N."/>
            <person name="Francino M.P."/>
            <person name="Goltsman E."/>
            <person name="Huang Y."/>
            <person name="Kopp O.R."/>
            <person name="Labarre L."/>
            <person name="Lapidus A."/>
            <person name="Lavire C."/>
            <person name="Marechal J."/>
            <person name="Martinez M."/>
            <person name="Mastronunzio J.E."/>
            <person name="Mullin B.C."/>
            <person name="Niemann J."/>
            <person name="Pujic P."/>
            <person name="Rawnsley T."/>
            <person name="Rouy Z."/>
            <person name="Schenowitz C."/>
            <person name="Sellstedt A."/>
            <person name="Tavares F."/>
            <person name="Tomkins J.P."/>
            <person name="Vallenet D."/>
            <person name="Valverde C."/>
            <person name="Wall L.G."/>
            <person name="Wang Y."/>
            <person name="Medigue C."/>
            <person name="Benson D.R."/>
        </authorList>
    </citation>
    <scope>NUCLEOTIDE SEQUENCE [LARGE SCALE GENOMIC DNA]</scope>
    <source>
        <strain evidence="4">DSM 45986 / CECT 9034 / ACN14a</strain>
    </source>
</reference>
<dbReference type="PANTHER" id="PTHR43841:SF3">
    <property type="entry name" value="(3R)-HYDROXYACYL-ACP DEHYDRATASE SUBUNIT HADB"/>
    <property type="match status" value="1"/>
</dbReference>
<dbReference type="InterPro" id="IPR029069">
    <property type="entry name" value="HotDog_dom_sf"/>
</dbReference>
<dbReference type="eggNOG" id="COG2030">
    <property type="taxonomic scope" value="Bacteria"/>
</dbReference>
<evidence type="ECO:0000259" key="2">
    <source>
        <dbReference type="Pfam" id="PF01575"/>
    </source>
</evidence>
<dbReference type="EMBL" id="CT573213">
    <property type="protein sequence ID" value="CAJ62015.1"/>
    <property type="molecule type" value="Genomic_DNA"/>
</dbReference>
<dbReference type="SUPFAM" id="SSF54637">
    <property type="entry name" value="Thioesterase/thiol ester dehydrase-isomerase"/>
    <property type="match status" value="1"/>
</dbReference>
<dbReference type="RefSeq" id="WP_011604518.1">
    <property type="nucleotide sequence ID" value="NC_008278.1"/>
</dbReference>
<accession>Q0RKE3</accession>
<sequence length="142" mass="15346">MTAPGTTLADLAVGSSPEPRSFGPLTRQMFVRYSGASGDLNPMHYDDTFAQRAGYPSVFSQGMHQAALLATFATDWLGAENVRRFHVRFREQVWPDDVLTCSGVVTAIEEQPEGRLVSVDLSCARQTGGVAIAGAAQFLLPR</sequence>